<dbReference type="Proteomes" id="UP000078148">
    <property type="component" value="Chromosome"/>
</dbReference>
<dbReference type="AlphaFoldDB" id="A0A172ZHJ1"/>
<evidence type="ECO:0000259" key="2">
    <source>
        <dbReference type="Pfam" id="PF00296"/>
    </source>
</evidence>
<dbReference type="NCBIfam" id="TIGR03558">
    <property type="entry name" value="oxido_grp_1"/>
    <property type="match status" value="1"/>
</dbReference>
<evidence type="ECO:0000256" key="1">
    <source>
        <dbReference type="ARBA" id="ARBA00007789"/>
    </source>
</evidence>
<dbReference type="GO" id="GO:0016705">
    <property type="term" value="F:oxidoreductase activity, acting on paired donors, with incorporation or reduction of molecular oxygen"/>
    <property type="evidence" value="ECO:0007669"/>
    <property type="project" value="InterPro"/>
</dbReference>
<dbReference type="Pfam" id="PF00296">
    <property type="entry name" value="Bac_luciferase"/>
    <property type="match status" value="1"/>
</dbReference>
<dbReference type="STRING" id="1616788.AR543_13205"/>
<dbReference type="OrthoDB" id="9780518at2"/>
<accession>A0A172ZHJ1</accession>
<protein>
    <submittedName>
        <fullName evidence="3">Alkane 1-monooxygenase</fullName>
    </submittedName>
</protein>
<dbReference type="InterPro" id="IPR019949">
    <property type="entry name" value="CmoO-like"/>
</dbReference>
<dbReference type="InterPro" id="IPR050766">
    <property type="entry name" value="Bact_Lucif_Oxidored"/>
</dbReference>
<keyword evidence="3" id="KW-0560">Oxidoreductase</keyword>
<dbReference type="GO" id="GO:0005829">
    <property type="term" value="C:cytosol"/>
    <property type="evidence" value="ECO:0007669"/>
    <property type="project" value="TreeGrafter"/>
</dbReference>
<reference evidence="4" key="1">
    <citation type="submission" date="2015-10" db="EMBL/GenBank/DDBJ databases">
        <title>Genome of Paenibacillus bovis sp. nov.</title>
        <authorList>
            <person name="Wu Z."/>
            <person name="Gao C."/>
            <person name="Liu Z."/>
            <person name="Zheng H."/>
        </authorList>
    </citation>
    <scope>NUCLEOTIDE SEQUENCE [LARGE SCALE GENOMIC DNA]</scope>
    <source>
        <strain evidence="4">BD3526</strain>
    </source>
</reference>
<keyword evidence="3" id="KW-0503">Monooxygenase</keyword>
<dbReference type="Gene3D" id="3.20.20.30">
    <property type="entry name" value="Luciferase-like domain"/>
    <property type="match status" value="1"/>
</dbReference>
<dbReference type="PANTHER" id="PTHR30137:SF20">
    <property type="entry name" value="N-ACETYL-S-ALKYLCYSTEINE MONOOXYGENASE"/>
    <property type="match status" value="1"/>
</dbReference>
<proteinExistence type="predicted"/>
<dbReference type="GO" id="GO:0004497">
    <property type="term" value="F:monooxygenase activity"/>
    <property type="evidence" value="ECO:0007669"/>
    <property type="project" value="UniProtKB-KW"/>
</dbReference>
<feature type="domain" description="Luciferase-like" evidence="2">
    <location>
        <begin position="11"/>
        <end position="299"/>
    </location>
</feature>
<gene>
    <name evidence="3" type="ORF">AR543_13205</name>
</gene>
<sequence length="356" mass="39442">MIPVGILDQTPTYENEGAEISFQRTVKLAQLAERLGYRRFWVSEHHDSSNVSGSSPEVLISYLLAHTQKIKLGSGGVMLQHYSPYKVAENFNVLSALAPGRVELGIGRAPGGLPRSTRALQGEAAALQPPLDVKLQELRQYLYHRVPADHPLAGIQASPRPQQPADLFALGASPDSAQLAARLGLPYVFSLFINSDEQVALQALHIYRENFIPSEELQQPHAILALSVITAETEQEADQLAGENLSVKIHLESGRVLTVATIEQAEEFGRQSQEKYRIEVKEAKVVKGSSASVYKQLAEIRQRYGIQEFIVHTVIRDFAKRIRSFELLQEAFIQYEYDSPEAGAVLNGPSVLQPRL</sequence>
<dbReference type="SUPFAM" id="SSF51679">
    <property type="entry name" value="Bacterial luciferase-like"/>
    <property type="match status" value="1"/>
</dbReference>
<dbReference type="KEGG" id="pbv:AR543_13205"/>
<dbReference type="RefSeq" id="WP_060534977.1">
    <property type="nucleotide sequence ID" value="NZ_CP013023.1"/>
</dbReference>
<reference evidence="3 4" key="2">
    <citation type="journal article" date="2016" name="Int. J. Syst. Evol. Microbiol.">
        <title>Paenibacillus bovis sp. nov., isolated from raw yak (Bos grunniens) milk.</title>
        <authorList>
            <person name="Gao C."/>
            <person name="Han J."/>
            <person name="Liu Z."/>
            <person name="Xu X."/>
            <person name="Hang F."/>
            <person name="Wu Z."/>
        </authorList>
    </citation>
    <scope>NUCLEOTIDE SEQUENCE [LARGE SCALE GENOMIC DNA]</scope>
    <source>
        <strain evidence="3 4">BD3526</strain>
    </source>
</reference>
<comment type="similarity">
    <text evidence="1">To bacterial alkanal monooxygenase alpha and beta chains.</text>
</comment>
<dbReference type="EMBL" id="CP013023">
    <property type="protein sequence ID" value="ANF96872.1"/>
    <property type="molecule type" value="Genomic_DNA"/>
</dbReference>
<evidence type="ECO:0000313" key="4">
    <source>
        <dbReference type="Proteomes" id="UP000078148"/>
    </source>
</evidence>
<keyword evidence="4" id="KW-1185">Reference proteome</keyword>
<dbReference type="PANTHER" id="PTHR30137">
    <property type="entry name" value="LUCIFERASE-LIKE MONOOXYGENASE"/>
    <property type="match status" value="1"/>
</dbReference>
<dbReference type="InterPro" id="IPR036661">
    <property type="entry name" value="Luciferase-like_sf"/>
</dbReference>
<name>A0A172ZHJ1_9BACL</name>
<dbReference type="InterPro" id="IPR011251">
    <property type="entry name" value="Luciferase-like_dom"/>
</dbReference>
<organism evidence="3 4">
    <name type="scientific">Paenibacillus bovis</name>
    <dbReference type="NCBI Taxonomy" id="1616788"/>
    <lineage>
        <taxon>Bacteria</taxon>
        <taxon>Bacillati</taxon>
        <taxon>Bacillota</taxon>
        <taxon>Bacilli</taxon>
        <taxon>Bacillales</taxon>
        <taxon>Paenibacillaceae</taxon>
        <taxon>Paenibacillus</taxon>
    </lineage>
</organism>
<evidence type="ECO:0000313" key="3">
    <source>
        <dbReference type="EMBL" id="ANF96872.1"/>
    </source>
</evidence>